<evidence type="ECO:0000313" key="1">
    <source>
        <dbReference type="EMBL" id="AOJ02215.1"/>
    </source>
</evidence>
<proteinExistence type="predicted"/>
<dbReference type="AlphaFoldDB" id="A0A1B4FEX3"/>
<dbReference type="Proteomes" id="UP000062519">
    <property type="component" value="Chromosome 1"/>
</dbReference>
<reference evidence="1 2" key="1">
    <citation type="submission" date="2015-12" db="EMBL/GenBank/DDBJ databases">
        <title>Diversity of Burkholderia near neighbor genomes.</title>
        <authorList>
            <person name="Sahl J."/>
            <person name="Wagner D."/>
            <person name="Keim P."/>
        </authorList>
    </citation>
    <scope>NUCLEOTIDE SEQUENCE [LARGE SCALE GENOMIC DNA]</scope>
    <source>
        <strain evidence="1 2">BDU6</strain>
    </source>
</reference>
<organism evidence="1 2">
    <name type="scientific">Burkholderia mayonis</name>
    <dbReference type="NCBI Taxonomy" id="1385591"/>
    <lineage>
        <taxon>Bacteria</taxon>
        <taxon>Pseudomonadati</taxon>
        <taxon>Pseudomonadota</taxon>
        <taxon>Betaproteobacteria</taxon>
        <taxon>Burkholderiales</taxon>
        <taxon>Burkholderiaceae</taxon>
        <taxon>Burkholderia</taxon>
        <taxon>pseudomallei group</taxon>
    </lineage>
</organism>
<keyword evidence="2" id="KW-1185">Reference proteome</keyword>
<gene>
    <name evidence="1" type="ORF">WS70_10565</name>
</gene>
<dbReference type="KEGG" id="buu:WS70_10565"/>
<name>A0A1B4FEX3_9BURK</name>
<dbReference type="EMBL" id="CP013386">
    <property type="protein sequence ID" value="AOJ02215.1"/>
    <property type="molecule type" value="Genomic_DNA"/>
</dbReference>
<evidence type="ECO:0000313" key="2">
    <source>
        <dbReference type="Proteomes" id="UP000062519"/>
    </source>
</evidence>
<protein>
    <submittedName>
        <fullName evidence="1">Uncharacterized protein</fullName>
    </submittedName>
</protein>
<sequence length="175" mass="18801">MVLRWIASNLLDMDPRDVQLVDGQATHPGIRFLTDSEPLCADIAYGGIWIVIGVASTALGIGITMPIPGVTAVLPEGARSSVWTMTMPDHVTEARRHAGHSQQQARLHSLLGASKDLPADVAQCSLSSVASARFVTVEATQRWHVIDVPMPGEIRAAVSVAQSVTEIRAFGWKKI</sequence>
<accession>A0A1B4FEX3</accession>